<dbReference type="GO" id="GO:0000160">
    <property type="term" value="P:phosphorelay signal transduction system"/>
    <property type="evidence" value="ECO:0007669"/>
    <property type="project" value="UniProtKB-KW"/>
</dbReference>
<feature type="modified residue" description="4-aspartylphosphate" evidence="7">
    <location>
        <position position="54"/>
    </location>
</feature>
<feature type="domain" description="Response regulatory" evidence="9">
    <location>
        <begin position="5"/>
        <end position="120"/>
    </location>
</feature>
<dbReference type="SUPFAM" id="SSF46689">
    <property type="entry name" value="Homeodomain-like"/>
    <property type="match status" value="1"/>
</dbReference>
<keyword evidence="2" id="KW-0547">Nucleotide-binding</keyword>
<dbReference type="EMBL" id="CACVAY010000110">
    <property type="protein sequence ID" value="CAA6822666.1"/>
    <property type="molecule type" value="Genomic_DNA"/>
</dbReference>
<keyword evidence="1 7" id="KW-0597">Phosphoprotein</keyword>
<evidence type="ECO:0000256" key="6">
    <source>
        <dbReference type="ARBA" id="ARBA00023163"/>
    </source>
</evidence>
<keyword evidence="4" id="KW-0902">Two-component regulatory system</keyword>
<dbReference type="SUPFAM" id="SSF52540">
    <property type="entry name" value="P-loop containing nucleoside triphosphate hydrolases"/>
    <property type="match status" value="1"/>
</dbReference>
<dbReference type="AlphaFoldDB" id="A0A6S6U568"/>
<evidence type="ECO:0000256" key="2">
    <source>
        <dbReference type="ARBA" id="ARBA00022741"/>
    </source>
</evidence>
<sequence length="459" mass="51636">MTAEYILIVDDEPDIRSLVSEILEDEGYQVDSAENAAEARLKWSKRKPDLVLLDIWMPDEDGISLLKSLKESGGLCCPVIMMSGHATIETAVEATRLGAYDFIEKPLSMAKMLLTIENGLRTGKLEHENKDLREQVSVASNLVGNSTTMTQLRSQAERIAEHLKTILLLGQQGTGKEVLARYIHKKSPFQSVSFVKVPVSTANDATMSEKLFGKENADGTINFGVFDDAGRGIVYLSDVYALDAETQERLLNSLKQGVYTRVNGTTPIDLQSKIIVASISDLRDDVEAGKFSQELYYLLSAITLEIPPLKDHSEDIPELLSYYVDLFTEQDGLPYRRFSVAAQNHLRNHAWLGNVRELRNLVQRLLILGSDIEISVEEAEEALGANIPVFDEGLGSFPQSTYELPLRQAREQFEHDYISWHLTQTKGNVSRMAERVKMERTHLYRKMHSLNIDPKKFSK</sequence>
<dbReference type="CDD" id="cd00009">
    <property type="entry name" value="AAA"/>
    <property type="match status" value="1"/>
</dbReference>
<feature type="domain" description="Sigma-54 factor interaction" evidence="8">
    <location>
        <begin position="142"/>
        <end position="367"/>
    </location>
</feature>
<dbReference type="Gene3D" id="1.10.8.60">
    <property type="match status" value="1"/>
</dbReference>
<dbReference type="GO" id="GO:0043565">
    <property type="term" value="F:sequence-specific DNA binding"/>
    <property type="evidence" value="ECO:0007669"/>
    <property type="project" value="InterPro"/>
</dbReference>
<dbReference type="InterPro" id="IPR058031">
    <property type="entry name" value="AAA_lid_NorR"/>
</dbReference>
<dbReference type="GO" id="GO:0006355">
    <property type="term" value="P:regulation of DNA-templated transcription"/>
    <property type="evidence" value="ECO:0007669"/>
    <property type="project" value="InterPro"/>
</dbReference>
<evidence type="ECO:0000313" key="10">
    <source>
        <dbReference type="EMBL" id="CAA6822666.1"/>
    </source>
</evidence>
<dbReference type="InterPro" id="IPR001789">
    <property type="entry name" value="Sig_transdc_resp-reg_receiver"/>
</dbReference>
<evidence type="ECO:0000256" key="1">
    <source>
        <dbReference type="ARBA" id="ARBA00022553"/>
    </source>
</evidence>
<dbReference type="CDD" id="cd17550">
    <property type="entry name" value="REC_NtrX-like"/>
    <property type="match status" value="1"/>
</dbReference>
<reference evidence="10" key="1">
    <citation type="submission" date="2020-01" db="EMBL/GenBank/DDBJ databases">
        <authorList>
            <person name="Meier V. D."/>
            <person name="Meier V D."/>
        </authorList>
    </citation>
    <scope>NUCLEOTIDE SEQUENCE</scope>
    <source>
        <strain evidence="10">HLG_WM_MAG_07</strain>
    </source>
</reference>
<dbReference type="GO" id="GO:0005524">
    <property type="term" value="F:ATP binding"/>
    <property type="evidence" value="ECO:0007669"/>
    <property type="project" value="UniProtKB-KW"/>
</dbReference>
<dbReference type="InterPro" id="IPR027417">
    <property type="entry name" value="P-loop_NTPase"/>
</dbReference>
<dbReference type="PANTHER" id="PTHR32071">
    <property type="entry name" value="TRANSCRIPTIONAL REGULATORY PROTEIN"/>
    <property type="match status" value="1"/>
</dbReference>
<gene>
    <name evidence="10" type="ORF">HELGO_WM6377</name>
</gene>
<dbReference type="Gene3D" id="3.40.50.2300">
    <property type="match status" value="1"/>
</dbReference>
<keyword evidence="5" id="KW-0805">Transcription regulation</keyword>
<proteinExistence type="predicted"/>
<evidence type="ECO:0000259" key="9">
    <source>
        <dbReference type="PROSITE" id="PS50110"/>
    </source>
</evidence>
<dbReference type="InterPro" id="IPR011006">
    <property type="entry name" value="CheY-like_superfamily"/>
</dbReference>
<keyword evidence="6" id="KW-0804">Transcription</keyword>
<dbReference type="FunFam" id="3.40.50.2300:FF:000018">
    <property type="entry name" value="DNA-binding transcriptional regulator NtrC"/>
    <property type="match status" value="1"/>
</dbReference>
<evidence type="ECO:0000256" key="3">
    <source>
        <dbReference type="ARBA" id="ARBA00022840"/>
    </source>
</evidence>
<dbReference type="Pfam" id="PF02954">
    <property type="entry name" value="HTH_8"/>
    <property type="match status" value="1"/>
</dbReference>
<accession>A0A6S6U568</accession>
<dbReference type="SMART" id="SM00448">
    <property type="entry name" value="REC"/>
    <property type="match status" value="1"/>
</dbReference>
<keyword evidence="3" id="KW-0067">ATP-binding</keyword>
<dbReference type="PROSITE" id="PS50110">
    <property type="entry name" value="RESPONSE_REGULATORY"/>
    <property type="match status" value="1"/>
</dbReference>
<dbReference type="PANTHER" id="PTHR32071:SF17">
    <property type="entry name" value="TRANSCRIPTIONAL REGULATOR (NTRC FAMILY)"/>
    <property type="match status" value="1"/>
</dbReference>
<evidence type="ECO:0000259" key="8">
    <source>
        <dbReference type="PROSITE" id="PS50045"/>
    </source>
</evidence>
<dbReference type="InterPro" id="IPR002197">
    <property type="entry name" value="HTH_Fis"/>
</dbReference>
<dbReference type="InterPro" id="IPR009057">
    <property type="entry name" value="Homeodomain-like_sf"/>
</dbReference>
<dbReference type="SUPFAM" id="SSF52172">
    <property type="entry name" value="CheY-like"/>
    <property type="match status" value="1"/>
</dbReference>
<dbReference type="Pfam" id="PF00158">
    <property type="entry name" value="Sigma54_activat"/>
    <property type="match status" value="1"/>
</dbReference>
<dbReference type="Pfam" id="PF00072">
    <property type="entry name" value="Response_reg"/>
    <property type="match status" value="1"/>
</dbReference>
<name>A0A6S6U568_9GAMM</name>
<dbReference type="Gene3D" id="3.40.50.300">
    <property type="entry name" value="P-loop containing nucleotide triphosphate hydrolases"/>
    <property type="match status" value="1"/>
</dbReference>
<dbReference type="PROSITE" id="PS50045">
    <property type="entry name" value="SIGMA54_INTERACT_4"/>
    <property type="match status" value="1"/>
</dbReference>
<dbReference type="InterPro" id="IPR002078">
    <property type="entry name" value="Sigma_54_int"/>
</dbReference>
<dbReference type="Gene3D" id="1.10.10.60">
    <property type="entry name" value="Homeodomain-like"/>
    <property type="match status" value="1"/>
</dbReference>
<evidence type="ECO:0000256" key="5">
    <source>
        <dbReference type="ARBA" id="ARBA00023015"/>
    </source>
</evidence>
<evidence type="ECO:0000256" key="4">
    <source>
        <dbReference type="ARBA" id="ARBA00023012"/>
    </source>
</evidence>
<dbReference type="Pfam" id="PF25601">
    <property type="entry name" value="AAA_lid_14"/>
    <property type="match status" value="1"/>
</dbReference>
<protein>
    <submittedName>
        <fullName evidence="10">Nitrogen regulation protein NtrX</fullName>
    </submittedName>
</protein>
<organism evidence="10">
    <name type="scientific">uncultured Thiotrichaceae bacterium</name>
    <dbReference type="NCBI Taxonomy" id="298394"/>
    <lineage>
        <taxon>Bacteria</taxon>
        <taxon>Pseudomonadati</taxon>
        <taxon>Pseudomonadota</taxon>
        <taxon>Gammaproteobacteria</taxon>
        <taxon>Thiotrichales</taxon>
        <taxon>Thiotrichaceae</taxon>
        <taxon>environmental samples</taxon>
    </lineage>
</organism>
<evidence type="ECO:0000256" key="7">
    <source>
        <dbReference type="PROSITE-ProRule" id="PRU00169"/>
    </source>
</evidence>